<accession>A0A1J4VC73</accession>
<dbReference type="EMBL" id="MNVO01000047">
    <property type="protein sequence ID" value="OIO32142.1"/>
    <property type="molecule type" value="Genomic_DNA"/>
</dbReference>
<keyword evidence="1" id="KW-0812">Transmembrane</keyword>
<evidence type="ECO:0000313" key="2">
    <source>
        <dbReference type="EMBL" id="OIO32142.1"/>
    </source>
</evidence>
<dbReference type="AlphaFoldDB" id="A0A1J4VC73"/>
<evidence type="ECO:0000256" key="1">
    <source>
        <dbReference type="SAM" id="Phobius"/>
    </source>
</evidence>
<proteinExistence type="predicted"/>
<evidence type="ECO:0000313" key="3">
    <source>
        <dbReference type="Proteomes" id="UP000183206"/>
    </source>
</evidence>
<keyword evidence="1" id="KW-0472">Membrane</keyword>
<protein>
    <submittedName>
        <fullName evidence="2">Uncharacterized protein</fullName>
    </submittedName>
</protein>
<comment type="caution">
    <text evidence="2">The sequence shown here is derived from an EMBL/GenBank/DDBJ whole genome shotgun (WGS) entry which is preliminary data.</text>
</comment>
<keyword evidence="1" id="KW-1133">Transmembrane helix</keyword>
<feature type="transmembrane region" description="Helical" evidence="1">
    <location>
        <begin position="16"/>
        <end position="38"/>
    </location>
</feature>
<gene>
    <name evidence="2" type="ORF">AUJ44_03195</name>
</gene>
<dbReference type="Proteomes" id="UP000183206">
    <property type="component" value="Unassembled WGS sequence"/>
</dbReference>
<reference evidence="2 3" key="1">
    <citation type="journal article" date="2016" name="Environ. Microbiol.">
        <title>Genomic resolution of a cold subsurface aquifer community provides metabolic insights for novel microbes adapted to high CO concentrations.</title>
        <authorList>
            <person name="Probst A.J."/>
            <person name="Castelle C.J."/>
            <person name="Singh A."/>
            <person name="Brown C.T."/>
            <person name="Anantharaman K."/>
            <person name="Sharon I."/>
            <person name="Hug L.A."/>
            <person name="Burstein D."/>
            <person name="Emerson J.B."/>
            <person name="Thomas B.C."/>
            <person name="Banfield J.F."/>
        </authorList>
    </citation>
    <scope>NUCLEOTIDE SEQUENCE [LARGE SCALE GENOMIC DNA]</scope>
    <source>
        <strain evidence="2">CG1_02_47_685</strain>
    </source>
</reference>
<sequence>MLKNIQKQSIQIRRRIAAILTILIFCIVTFFWISFVGFNISGESGQINAGERVSPFSLIENSFSGIADEISGLFASAPVLDTGTDSTTTASSSTVLLGQ</sequence>
<organism evidence="2 3">
    <name type="scientific">Candidatus Nomurabacteria bacterium CG1_02_47_685</name>
    <dbReference type="NCBI Taxonomy" id="1805282"/>
    <lineage>
        <taxon>Bacteria</taxon>
        <taxon>Candidatus Nomuraibacteriota</taxon>
    </lineage>
</organism>
<name>A0A1J4VC73_9BACT</name>